<protein>
    <submittedName>
        <fullName evidence="2">Autism susceptibility gene 2-like protein</fullName>
    </submittedName>
</protein>
<gene>
    <name evidence="2" type="ORF">ROHU_017495</name>
</gene>
<name>A0A498NG66_LABRO</name>
<dbReference type="STRING" id="84645.A0A498NG66"/>
<sequence length="173" mass="19406">MGHCTAIEMETSTVLRALRGDGMMLGGIVQDPYYDADPNFYCKAFRDPYHTYEHAQGGEGQLQSGYYYPFSQGLPLKVHKHTEIRGTTKPTAGIKGIANKNVSVKLEKKKWEEIVVKRQKEADENVTPDIDENGFDNLATSMGRDQERVKDRLLKNTYSKKSKRVSLSSVSAG</sequence>
<evidence type="ECO:0000313" key="2">
    <source>
        <dbReference type="EMBL" id="RXN30825.1"/>
    </source>
</evidence>
<proteinExistence type="predicted"/>
<reference evidence="2 3" key="1">
    <citation type="submission" date="2018-03" db="EMBL/GenBank/DDBJ databases">
        <title>Draft genome sequence of Rohu Carp (Labeo rohita).</title>
        <authorList>
            <person name="Das P."/>
            <person name="Kushwaha B."/>
            <person name="Joshi C.G."/>
            <person name="Kumar D."/>
            <person name="Nagpure N.S."/>
            <person name="Sahoo L."/>
            <person name="Das S.P."/>
            <person name="Bit A."/>
            <person name="Patnaik S."/>
            <person name="Meher P.K."/>
            <person name="Jayasankar P."/>
            <person name="Koringa P.G."/>
            <person name="Patel N.V."/>
            <person name="Hinsu A.T."/>
            <person name="Kumar R."/>
            <person name="Pandey M."/>
            <person name="Agarwal S."/>
            <person name="Srivastava S."/>
            <person name="Singh M."/>
            <person name="Iquebal M.A."/>
            <person name="Jaiswal S."/>
            <person name="Angadi U.B."/>
            <person name="Kumar N."/>
            <person name="Raza M."/>
            <person name="Shah T.M."/>
            <person name="Rai A."/>
            <person name="Jena J.K."/>
        </authorList>
    </citation>
    <scope>NUCLEOTIDE SEQUENCE [LARGE SCALE GENOMIC DNA]</scope>
    <source>
        <strain evidence="2">DASCIFA01</strain>
        <tissue evidence="2">Testis</tissue>
    </source>
</reference>
<dbReference type="EMBL" id="QBIY01011545">
    <property type="protein sequence ID" value="RXN30825.1"/>
    <property type="molecule type" value="Genomic_DNA"/>
</dbReference>
<dbReference type="AlphaFoldDB" id="A0A498NG66"/>
<comment type="caution">
    <text evidence="2">The sequence shown here is derived from an EMBL/GenBank/DDBJ whole genome shotgun (WGS) entry which is preliminary data.</text>
</comment>
<feature type="region of interest" description="Disordered" evidence="1">
    <location>
        <begin position="127"/>
        <end position="155"/>
    </location>
</feature>
<organism evidence="2 3">
    <name type="scientific">Labeo rohita</name>
    <name type="common">Indian major carp</name>
    <name type="synonym">Cyprinus rohita</name>
    <dbReference type="NCBI Taxonomy" id="84645"/>
    <lineage>
        <taxon>Eukaryota</taxon>
        <taxon>Metazoa</taxon>
        <taxon>Chordata</taxon>
        <taxon>Craniata</taxon>
        <taxon>Vertebrata</taxon>
        <taxon>Euteleostomi</taxon>
        <taxon>Actinopterygii</taxon>
        <taxon>Neopterygii</taxon>
        <taxon>Teleostei</taxon>
        <taxon>Ostariophysi</taxon>
        <taxon>Cypriniformes</taxon>
        <taxon>Cyprinidae</taxon>
        <taxon>Labeoninae</taxon>
        <taxon>Labeonini</taxon>
        <taxon>Labeo</taxon>
    </lineage>
</organism>
<evidence type="ECO:0000256" key="1">
    <source>
        <dbReference type="SAM" id="MobiDB-lite"/>
    </source>
</evidence>
<evidence type="ECO:0000313" key="3">
    <source>
        <dbReference type="Proteomes" id="UP000290572"/>
    </source>
</evidence>
<keyword evidence="3" id="KW-1185">Reference proteome</keyword>
<accession>A0A498NG66</accession>
<dbReference type="Proteomes" id="UP000290572">
    <property type="component" value="Unassembled WGS sequence"/>
</dbReference>
<feature type="compositionally biased region" description="Basic and acidic residues" evidence="1">
    <location>
        <begin position="144"/>
        <end position="154"/>
    </location>
</feature>